<gene>
    <name evidence="13" type="ORF">CAPTEDRAFT_152695</name>
</gene>
<feature type="binding site" evidence="11">
    <location>
        <position position="12"/>
    </location>
    <ligand>
        <name>[4Fe-4S] cluster</name>
        <dbReference type="ChEBI" id="CHEBI:49883"/>
        <label>1</label>
    </ligand>
</feature>
<dbReference type="SUPFAM" id="SSF52540">
    <property type="entry name" value="P-loop containing nucleoside triphosphate hydrolases"/>
    <property type="match status" value="1"/>
</dbReference>
<name>R7VHY1_CAPTE</name>
<dbReference type="Gene3D" id="3.40.50.300">
    <property type="entry name" value="P-loop containing nucleotide triphosphate hydrolases"/>
    <property type="match status" value="1"/>
</dbReference>
<dbReference type="InterPro" id="IPR033756">
    <property type="entry name" value="YlxH/NBP35"/>
</dbReference>
<dbReference type="CDD" id="cd02037">
    <property type="entry name" value="Mrp_NBP35"/>
    <property type="match status" value="1"/>
</dbReference>
<evidence type="ECO:0000256" key="9">
    <source>
        <dbReference type="ARBA" id="ARBA00023014"/>
    </source>
</evidence>
<dbReference type="STRING" id="283909.R7VHY1"/>
<dbReference type="EMBL" id="AMQN01004585">
    <property type="status" value="NOT_ANNOTATED_CDS"/>
    <property type="molecule type" value="Genomic_DNA"/>
</dbReference>
<evidence type="ECO:0000313" key="14">
    <source>
        <dbReference type="EnsemblMetazoa" id="CapteP152695"/>
    </source>
</evidence>
<dbReference type="AlphaFoldDB" id="R7VHY1"/>
<dbReference type="GO" id="GO:0051539">
    <property type="term" value="F:4 iron, 4 sulfur cluster binding"/>
    <property type="evidence" value="ECO:0007669"/>
    <property type="project" value="UniProtKB-UniRule"/>
</dbReference>
<dbReference type="InterPro" id="IPR000808">
    <property type="entry name" value="Mrp-like_CS"/>
</dbReference>
<evidence type="ECO:0000256" key="11">
    <source>
        <dbReference type="HAMAP-Rule" id="MF_03038"/>
    </source>
</evidence>
<organism evidence="13">
    <name type="scientific">Capitella teleta</name>
    <name type="common">Polychaete worm</name>
    <dbReference type="NCBI Taxonomy" id="283909"/>
    <lineage>
        <taxon>Eukaryota</taxon>
        <taxon>Metazoa</taxon>
        <taxon>Spiralia</taxon>
        <taxon>Lophotrochozoa</taxon>
        <taxon>Annelida</taxon>
        <taxon>Polychaeta</taxon>
        <taxon>Sedentaria</taxon>
        <taxon>Scolecida</taxon>
        <taxon>Capitellidae</taxon>
        <taxon>Capitella</taxon>
    </lineage>
</organism>
<keyword evidence="6 11" id="KW-0547">Nucleotide-binding</keyword>
<evidence type="ECO:0000313" key="13">
    <source>
        <dbReference type="EMBL" id="ELU15310.1"/>
    </source>
</evidence>
<keyword evidence="15" id="KW-1185">Reference proteome</keyword>
<evidence type="ECO:0000313" key="15">
    <source>
        <dbReference type="Proteomes" id="UP000014760"/>
    </source>
</evidence>
<keyword evidence="9 11" id="KW-0411">Iron-sulfur</keyword>
<feature type="binding site" evidence="11">
    <location>
        <position position="35"/>
    </location>
    <ligand>
        <name>[4Fe-4S] cluster</name>
        <dbReference type="ChEBI" id="CHEBI:49883"/>
        <label>1</label>
    </ligand>
</feature>
<comment type="subunit">
    <text evidence="11">Heterotetramer of 2 NUBP1 and 2 NUBP2 chains.</text>
</comment>
<keyword evidence="4 11" id="KW-0963">Cytoplasm</keyword>
<dbReference type="FunCoup" id="R7VHY1">
    <property type="interactions" value="782"/>
</dbReference>
<dbReference type="EMBL" id="KB293867">
    <property type="protein sequence ID" value="ELU15310.1"/>
    <property type="molecule type" value="Genomic_DNA"/>
</dbReference>
<dbReference type="FunFam" id="3.40.50.300:FF:000427">
    <property type="entry name" value="Cytosolic Fe-S cluster assembly factor NUBP1"/>
    <property type="match status" value="1"/>
</dbReference>
<dbReference type="GO" id="GO:0005634">
    <property type="term" value="C:nucleus"/>
    <property type="evidence" value="ECO:0007669"/>
    <property type="project" value="UniProtKB-SubCell"/>
</dbReference>
<keyword evidence="8 11" id="KW-0408">Iron</keyword>
<comment type="similarity">
    <text evidence="11">Belongs to the Mrp/NBP35 ATP-binding proteins family. NUBP1/NBP35 subfamily.</text>
</comment>
<dbReference type="PANTHER" id="PTHR23264:SF35">
    <property type="entry name" value="CYTOSOLIC FE-S CLUSTER ASSEMBLY FACTOR NUBP1"/>
    <property type="match status" value="1"/>
</dbReference>
<comment type="function">
    <text evidence="10">Component of the cytosolic iron-sulfur (Fe/S) protein assembly (CIA) machinery. Required for maturation of extramitochondrial Fe-S proteins. The NUBP1-NUBP2 heterotetramer forms a Fe-S scaffold complex, mediating the de novo assembly of an Fe-S cluster and its transfer to target apoproteins. Implicated in the regulation of centrosome duplication. Negatively regulates cilium formation and structure.</text>
</comment>
<evidence type="ECO:0000256" key="1">
    <source>
        <dbReference type="ARBA" id="ARBA00004123"/>
    </source>
</evidence>
<sequence>MSSVPENAPERCPGTESSEAGKADSCQGCPNQEICASAQPKAVDPALEEIRQRLLCVKHKIVVLSGKGGVGKSTFTAHLAHGIASDEAKQVAILDVDICGPSIPRIMGLEGEQVHQSGSGWSPVYVEDNLGVMSVGFLLNSPDDAVIWRGPKKNGIIKQFLRDVDWGDLDYLVVDTPPGTSDEHLSVVQYLKAAGVDGALIITTPQEVSLLDVRKEINFCKKVKLPILGVVENMSGFVCPKCQHETQIFPPTTGGAEQMCKDMNVPFLGRIPLDPRIGQSCDVGKSYLTEVPDSPATAAFKEIITSIDRLCESAAMEVDNDTGEMA</sequence>
<keyword evidence="7 11" id="KW-0067">ATP-binding</keyword>
<feature type="binding site" evidence="11">
    <location>
        <position position="239"/>
    </location>
    <ligand>
        <name>[4Fe-4S] cluster</name>
        <dbReference type="ChEBI" id="CHEBI:49883"/>
        <label>2</label>
        <note>ligand shared with heterodimeric partner</note>
    </ligand>
</feature>
<dbReference type="GO" id="GO:0016226">
    <property type="term" value="P:iron-sulfur cluster assembly"/>
    <property type="evidence" value="ECO:0007669"/>
    <property type="project" value="UniProtKB-UniRule"/>
</dbReference>
<feature type="binding site" evidence="11">
    <location>
        <position position="26"/>
    </location>
    <ligand>
        <name>[4Fe-4S] cluster</name>
        <dbReference type="ChEBI" id="CHEBI:49883"/>
        <label>1</label>
    </ligand>
</feature>
<evidence type="ECO:0000256" key="7">
    <source>
        <dbReference type="ARBA" id="ARBA00022840"/>
    </source>
</evidence>
<dbReference type="GO" id="GO:0046872">
    <property type="term" value="F:metal ion binding"/>
    <property type="evidence" value="ECO:0007669"/>
    <property type="project" value="UniProtKB-KW"/>
</dbReference>
<accession>R7VHY1</accession>
<feature type="binding site" evidence="11">
    <location>
        <position position="29"/>
    </location>
    <ligand>
        <name>[4Fe-4S] cluster</name>
        <dbReference type="ChEBI" id="CHEBI:49883"/>
        <label>1</label>
    </ligand>
</feature>
<keyword evidence="3 11" id="KW-0004">4Fe-4S</keyword>
<dbReference type="InterPro" id="IPR019591">
    <property type="entry name" value="Mrp/NBP35_ATP-bd"/>
</dbReference>
<dbReference type="EnsemblMetazoa" id="CapteT152695">
    <property type="protein sequence ID" value="CapteP152695"/>
    <property type="gene ID" value="CapteG152695"/>
</dbReference>
<dbReference type="InterPro" id="IPR027417">
    <property type="entry name" value="P-loop_NTPase"/>
</dbReference>
<dbReference type="HAMAP" id="MF_03038">
    <property type="entry name" value="NUBP1"/>
    <property type="match status" value="1"/>
</dbReference>
<comment type="cofactor">
    <cofactor evidence="11">
        <name>[4Fe-4S] cluster</name>
        <dbReference type="ChEBI" id="CHEBI:49883"/>
    </cofactor>
    <text evidence="11">Binds 4 [4Fe-4S] clusters per heterotetramer. Contains two stable clusters in the N-termini of NUBP1 and two labile, bridging clusters between subunits of the NUBP1-NUBP2 heterotetramer.</text>
</comment>
<evidence type="ECO:0000256" key="5">
    <source>
        <dbReference type="ARBA" id="ARBA00022723"/>
    </source>
</evidence>
<dbReference type="OrthoDB" id="1741334at2759"/>
<comment type="subcellular location">
    <subcellularLocation>
        <location evidence="2 11">Cytoplasm</location>
    </subcellularLocation>
    <subcellularLocation>
        <location evidence="1">Nucleus</location>
    </subcellularLocation>
</comment>
<dbReference type="Pfam" id="PF10609">
    <property type="entry name" value="ParA"/>
    <property type="match status" value="1"/>
</dbReference>
<reference evidence="14" key="3">
    <citation type="submission" date="2015-06" db="UniProtKB">
        <authorList>
            <consortium name="EnsemblMetazoa"/>
        </authorList>
    </citation>
    <scope>IDENTIFICATION</scope>
</reference>
<feature type="region of interest" description="Disordered" evidence="12">
    <location>
        <begin position="1"/>
        <end position="23"/>
    </location>
</feature>
<protein>
    <recommendedName>
        <fullName evidence="11">Cytosolic Fe-S cluster assembly factor NUBP1 homolog</fullName>
    </recommendedName>
</protein>
<dbReference type="PROSITE" id="PS01215">
    <property type="entry name" value="MRP"/>
    <property type="match status" value="1"/>
</dbReference>
<evidence type="ECO:0000256" key="6">
    <source>
        <dbReference type="ARBA" id="ARBA00022741"/>
    </source>
</evidence>
<dbReference type="GO" id="GO:0140663">
    <property type="term" value="F:ATP-dependent FeS chaperone activity"/>
    <property type="evidence" value="ECO:0007669"/>
    <property type="project" value="InterPro"/>
</dbReference>
<dbReference type="GO" id="GO:0005524">
    <property type="term" value="F:ATP binding"/>
    <property type="evidence" value="ECO:0007669"/>
    <property type="project" value="UniProtKB-KW"/>
</dbReference>
<evidence type="ECO:0000256" key="8">
    <source>
        <dbReference type="ARBA" id="ARBA00023004"/>
    </source>
</evidence>
<dbReference type="PANTHER" id="PTHR23264">
    <property type="entry name" value="NUCLEOTIDE-BINDING PROTEIN NBP35 YEAST -RELATED"/>
    <property type="match status" value="1"/>
</dbReference>
<evidence type="ECO:0000256" key="3">
    <source>
        <dbReference type="ARBA" id="ARBA00022485"/>
    </source>
</evidence>
<reference evidence="15" key="1">
    <citation type="submission" date="2012-12" db="EMBL/GenBank/DDBJ databases">
        <authorList>
            <person name="Hellsten U."/>
            <person name="Grimwood J."/>
            <person name="Chapman J.A."/>
            <person name="Shapiro H."/>
            <person name="Aerts A."/>
            <person name="Otillar R.P."/>
            <person name="Terry A.Y."/>
            <person name="Boore J.L."/>
            <person name="Simakov O."/>
            <person name="Marletaz F."/>
            <person name="Cho S.-J."/>
            <person name="Edsinger-Gonzales E."/>
            <person name="Havlak P."/>
            <person name="Kuo D.-H."/>
            <person name="Larsson T."/>
            <person name="Lv J."/>
            <person name="Arendt D."/>
            <person name="Savage R."/>
            <person name="Osoegawa K."/>
            <person name="de Jong P."/>
            <person name="Lindberg D.R."/>
            <person name="Seaver E.C."/>
            <person name="Weisblat D.A."/>
            <person name="Putnam N.H."/>
            <person name="Grigoriev I.V."/>
            <person name="Rokhsar D.S."/>
        </authorList>
    </citation>
    <scope>NUCLEOTIDE SEQUENCE</scope>
    <source>
        <strain evidence="15">I ESC-2004</strain>
    </source>
</reference>
<dbReference type="HAMAP" id="MF_02040">
    <property type="entry name" value="Mrp_NBP35"/>
    <property type="match status" value="1"/>
</dbReference>
<dbReference type="OMA" id="VSGCPMR"/>
<dbReference type="Proteomes" id="UP000014760">
    <property type="component" value="Unassembled WGS sequence"/>
</dbReference>
<feature type="binding site" evidence="11">
    <location>
        <begin position="66"/>
        <end position="73"/>
    </location>
    <ligand>
        <name>ATP</name>
        <dbReference type="ChEBI" id="CHEBI:30616"/>
    </ligand>
</feature>
<reference evidence="13 15" key="2">
    <citation type="journal article" date="2013" name="Nature">
        <title>Insights into bilaterian evolution from three spiralian genomes.</title>
        <authorList>
            <person name="Simakov O."/>
            <person name="Marletaz F."/>
            <person name="Cho S.J."/>
            <person name="Edsinger-Gonzales E."/>
            <person name="Havlak P."/>
            <person name="Hellsten U."/>
            <person name="Kuo D.H."/>
            <person name="Larsson T."/>
            <person name="Lv J."/>
            <person name="Arendt D."/>
            <person name="Savage R."/>
            <person name="Osoegawa K."/>
            <person name="de Jong P."/>
            <person name="Grimwood J."/>
            <person name="Chapman J.A."/>
            <person name="Shapiro H."/>
            <person name="Aerts A."/>
            <person name="Otillar R.P."/>
            <person name="Terry A.Y."/>
            <person name="Boore J.L."/>
            <person name="Grigoriev I.V."/>
            <person name="Lindberg D.R."/>
            <person name="Seaver E.C."/>
            <person name="Weisblat D.A."/>
            <person name="Putnam N.H."/>
            <person name="Rokhsar D.S."/>
        </authorList>
    </citation>
    <scope>NUCLEOTIDE SEQUENCE</scope>
    <source>
        <strain evidence="13 15">I ESC-2004</strain>
    </source>
</reference>
<evidence type="ECO:0000256" key="2">
    <source>
        <dbReference type="ARBA" id="ARBA00004496"/>
    </source>
</evidence>
<keyword evidence="5 11" id="KW-0479">Metal-binding</keyword>
<proteinExistence type="inferred from homology"/>
<evidence type="ECO:0000256" key="10">
    <source>
        <dbReference type="ARBA" id="ARBA00054528"/>
    </source>
</evidence>
<feature type="binding site" evidence="11">
    <location>
        <position position="242"/>
    </location>
    <ligand>
        <name>[4Fe-4S] cluster</name>
        <dbReference type="ChEBI" id="CHEBI:49883"/>
        <label>2</label>
        <note>ligand shared with heterodimeric partner</note>
    </ligand>
</feature>
<evidence type="ECO:0000256" key="4">
    <source>
        <dbReference type="ARBA" id="ARBA00022490"/>
    </source>
</evidence>
<dbReference type="HOGENOM" id="CLU_024839_0_1_1"/>
<dbReference type="GO" id="GO:0005829">
    <property type="term" value="C:cytosol"/>
    <property type="evidence" value="ECO:0007669"/>
    <property type="project" value="TreeGrafter"/>
</dbReference>
<evidence type="ECO:0000256" key="12">
    <source>
        <dbReference type="SAM" id="MobiDB-lite"/>
    </source>
</evidence>
<dbReference type="InterPro" id="IPR028601">
    <property type="entry name" value="NUBP1/Nbp35"/>
</dbReference>